<organism evidence="2 3">
    <name type="scientific">Legionella geestiana</name>
    <dbReference type="NCBI Taxonomy" id="45065"/>
    <lineage>
        <taxon>Bacteria</taxon>
        <taxon>Pseudomonadati</taxon>
        <taxon>Pseudomonadota</taxon>
        <taxon>Gammaproteobacteria</taxon>
        <taxon>Legionellales</taxon>
        <taxon>Legionellaceae</taxon>
        <taxon>Legionella</taxon>
    </lineage>
</organism>
<keyword evidence="1" id="KW-0472">Membrane</keyword>
<keyword evidence="1" id="KW-0812">Transmembrane</keyword>
<keyword evidence="1" id="KW-1133">Transmembrane helix</keyword>
<proteinExistence type="predicted"/>
<feature type="transmembrane region" description="Helical" evidence="1">
    <location>
        <begin position="142"/>
        <end position="164"/>
    </location>
</feature>
<dbReference type="NCBIfam" id="TIGR04370">
    <property type="entry name" value="glyco_rpt_poly"/>
    <property type="match status" value="1"/>
</dbReference>
<reference evidence="2 3" key="1">
    <citation type="submission" date="2015-11" db="EMBL/GenBank/DDBJ databases">
        <title>Genomic analysis of 38 Legionella species identifies large and diverse effector repertoires.</title>
        <authorList>
            <person name="Burstein D."/>
            <person name="Amaro F."/>
            <person name="Zusman T."/>
            <person name="Lifshitz Z."/>
            <person name="Cohen O."/>
            <person name="Gilbert J.A."/>
            <person name="Pupko T."/>
            <person name="Shuman H.A."/>
            <person name="Segal G."/>
        </authorList>
    </citation>
    <scope>NUCLEOTIDE SEQUENCE [LARGE SCALE GENOMIC DNA]</scope>
    <source>
        <strain evidence="2 3">ATCC 49504</strain>
    </source>
</reference>
<dbReference type="AlphaFoldDB" id="A0A0W0U973"/>
<evidence type="ECO:0000313" key="2">
    <source>
        <dbReference type="EMBL" id="KTD04515.1"/>
    </source>
</evidence>
<feature type="transmembrane region" description="Helical" evidence="1">
    <location>
        <begin position="16"/>
        <end position="37"/>
    </location>
</feature>
<feature type="transmembrane region" description="Helical" evidence="1">
    <location>
        <begin position="234"/>
        <end position="250"/>
    </location>
</feature>
<accession>A0A0W0U973</accession>
<dbReference type="RefSeq" id="WP_028386235.1">
    <property type="nucleotide sequence ID" value="NZ_CAAAHN010000012.1"/>
</dbReference>
<feature type="transmembrane region" description="Helical" evidence="1">
    <location>
        <begin position="257"/>
        <end position="275"/>
    </location>
</feature>
<gene>
    <name evidence="2" type="ORF">Lgee_0125</name>
</gene>
<feature type="transmembrane region" description="Helical" evidence="1">
    <location>
        <begin position="411"/>
        <end position="428"/>
    </location>
</feature>
<dbReference type="EMBL" id="LNYC01000003">
    <property type="protein sequence ID" value="KTD04515.1"/>
    <property type="molecule type" value="Genomic_DNA"/>
</dbReference>
<keyword evidence="3" id="KW-1185">Reference proteome</keyword>
<evidence type="ECO:0000313" key="3">
    <source>
        <dbReference type="Proteomes" id="UP000054785"/>
    </source>
</evidence>
<feature type="transmembrane region" description="Helical" evidence="1">
    <location>
        <begin position="208"/>
        <end position="228"/>
    </location>
</feature>
<dbReference type="STRING" id="45065.Lgee_0125"/>
<evidence type="ECO:0000256" key="1">
    <source>
        <dbReference type="SAM" id="Phobius"/>
    </source>
</evidence>
<protein>
    <recommendedName>
        <fullName evidence="4">O-antigen polysaccharide polymerase Wzy</fullName>
    </recommendedName>
</protein>
<comment type="caution">
    <text evidence="2">The sequence shown here is derived from an EMBL/GenBank/DDBJ whole genome shotgun (WGS) entry which is preliminary data.</text>
</comment>
<feature type="transmembrane region" description="Helical" evidence="1">
    <location>
        <begin position="102"/>
        <end position="121"/>
    </location>
</feature>
<dbReference type="Proteomes" id="UP000054785">
    <property type="component" value="Unassembled WGS sequence"/>
</dbReference>
<feature type="transmembrane region" description="Helical" evidence="1">
    <location>
        <begin position="49"/>
        <end position="82"/>
    </location>
</feature>
<feature type="transmembrane region" description="Helical" evidence="1">
    <location>
        <begin position="440"/>
        <end position="457"/>
    </location>
</feature>
<feature type="transmembrane region" description="Helical" evidence="1">
    <location>
        <begin position="379"/>
        <end position="399"/>
    </location>
</feature>
<name>A0A0W0U973_9GAMM</name>
<dbReference type="PATRIC" id="fig|45065.4.peg.136"/>
<evidence type="ECO:0008006" key="4">
    <source>
        <dbReference type="Google" id="ProtNLM"/>
    </source>
</evidence>
<feature type="transmembrane region" description="Helical" evidence="1">
    <location>
        <begin position="184"/>
        <end position="201"/>
    </location>
</feature>
<sequence length="469" mass="52445">MNTGFTAARPTLTQHYLRMAFLGLFVISLLVAFFCQWSGTSDAIIKSGTFAFICGIILSTCLSGSGALSASVLCLVAFAFYALAVPLHHLFNQDYDDSGVQFVTSMCVVGLAGQIFGYLLMGKPRFTRMPTPTNTSSFGLSVIILGTLALIIAIGATSGFSAYFQAGYAGRALLKREVGPVELGLYYIVVGYLFVAFNWLFRTSGRRSVGMGFFLLGFLGVFVVYVSFLGIRRPSFFMVFSLVTLYFLSIRGKASKSILFLTLFMAFLFGIFAQFRQVLSDHGAMEALTYVFTHFDFSWFDLSSSELGAPFRTMLDVKDTWFADGWQWGRSYVDALVNVFPSSLVKYRDSLSVEYTNAFFTQDYIAIGGNMGFFPVTEAYLNFGAPGVFFEFFILGLFIKYVENRAIEQADVLHTVICAIMVPWFFFFLRTDFSSFLKSFTYSIIPVFFAYTLYAIAQMFRQNPPLKTV</sequence>